<name>A0ABP2I7I6_AERVM</name>
<proteinExistence type="predicted"/>
<accession>A0ABP2I7I6</accession>
<reference evidence="1 2" key="1">
    <citation type="submission" date="2010-04" db="EMBL/GenBank/DDBJ databases">
        <authorList>
            <person name="Muzny D."/>
            <person name="Qin X."/>
            <person name="Deng J."/>
            <person name="Jiang H."/>
            <person name="Liu Y."/>
            <person name="Qu J."/>
            <person name="Song X.-Z."/>
            <person name="Zhang L."/>
            <person name="Thornton R."/>
            <person name="Coyle M."/>
            <person name="Francisco L."/>
            <person name="Jackson L."/>
            <person name="Javaid M."/>
            <person name="Korchina V."/>
            <person name="Kovar C."/>
            <person name="Mata R."/>
            <person name="Mathew T."/>
            <person name="Ngo R."/>
            <person name="Nguyen L."/>
            <person name="Nguyen N."/>
            <person name="Okwuonu G."/>
            <person name="Ongeri F."/>
            <person name="Pham C."/>
            <person name="Simmons D."/>
            <person name="Wilczek-Boney K."/>
            <person name="Hale W."/>
            <person name="Jakkamsetti A."/>
            <person name="Pham P."/>
            <person name="Ruth R."/>
            <person name="San Lucas F."/>
            <person name="Warren J."/>
            <person name="Zhang J."/>
            <person name="Zhao Z."/>
            <person name="Zhou C."/>
            <person name="Zhu D."/>
            <person name="Lee S."/>
            <person name="Bess C."/>
            <person name="Blankenburg K."/>
            <person name="Forbes L."/>
            <person name="Fu Q."/>
            <person name="Gubbala S."/>
            <person name="Hirani K."/>
            <person name="Jayaseelan J.C."/>
            <person name="Lara F."/>
            <person name="Munidasa M."/>
            <person name="Palculict T."/>
            <person name="Patil S."/>
            <person name="Pu L.-L."/>
            <person name="Saada N."/>
            <person name="Tang L."/>
            <person name="Weissenberger G."/>
            <person name="Zhu Y."/>
            <person name="Hemphill L."/>
            <person name="Shang Y."/>
            <person name="Youmans B."/>
            <person name="Ayvaz T."/>
            <person name="Ross M."/>
            <person name="Santibanez J."/>
            <person name="Aqrawi P."/>
            <person name="Gross S."/>
            <person name="Joshi V."/>
            <person name="Fowler G."/>
            <person name="Nazareth L."/>
            <person name="Reid J."/>
            <person name="Worley K."/>
            <person name="Petrosino J."/>
            <person name="Highlander S."/>
            <person name="Gibbs R."/>
            <person name="Gibbs R."/>
        </authorList>
    </citation>
    <scope>NUCLEOTIDE SEQUENCE [LARGE SCALE GENOMIC DNA]</scope>
    <source>
        <strain evidence="1 2">ATCC 11563</strain>
    </source>
</reference>
<dbReference type="Proteomes" id="UP000003764">
    <property type="component" value="Unassembled WGS sequence"/>
</dbReference>
<dbReference type="EMBL" id="ADNT01000056">
    <property type="protein sequence ID" value="EFG49922.1"/>
    <property type="molecule type" value="Genomic_DNA"/>
</dbReference>
<evidence type="ECO:0000313" key="2">
    <source>
        <dbReference type="Proteomes" id="UP000003764"/>
    </source>
</evidence>
<comment type="caution">
    <text evidence="1">The sequence shown here is derived from an EMBL/GenBank/DDBJ whole genome shotgun (WGS) entry which is preliminary data.</text>
</comment>
<gene>
    <name evidence="1" type="ORF">HMPREF0061_0729</name>
</gene>
<keyword evidence="2" id="KW-1185">Reference proteome</keyword>
<sequence length="43" mass="5007">MQRVDIATGETTTVEEYTEYTIEENSPYSFAKITSVEEQQFLQ</sequence>
<organism evidence="1 2">
    <name type="scientific">Aerococcus viridans (strain ATCC 11563 / DSM 20340 / CCUG 4311 / JCM 20461 / NBRC 12219 / NCTC 8251 / M1)</name>
    <dbReference type="NCBI Taxonomy" id="655812"/>
    <lineage>
        <taxon>Bacteria</taxon>
        <taxon>Bacillati</taxon>
        <taxon>Bacillota</taxon>
        <taxon>Bacilli</taxon>
        <taxon>Lactobacillales</taxon>
        <taxon>Aerococcaceae</taxon>
        <taxon>Aerococcus</taxon>
    </lineage>
</organism>
<evidence type="ECO:0000313" key="1">
    <source>
        <dbReference type="EMBL" id="EFG49922.1"/>
    </source>
</evidence>
<protein>
    <submittedName>
        <fullName evidence="1">Uncharacterized protein</fullName>
    </submittedName>
</protein>